<proteinExistence type="predicted"/>
<evidence type="ECO:0008006" key="3">
    <source>
        <dbReference type="Google" id="ProtNLM"/>
    </source>
</evidence>
<dbReference type="EMBL" id="AFUP01000004">
    <property type="protein sequence ID" value="EGV08271.1"/>
    <property type="molecule type" value="Genomic_DNA"/>
</dbReference>
<name>F9P8L1_STRCV</name>
<gene>
    <name evidence="1" type="ORF">HMPREF1042_1566</name>
</gene>
<sequence>MRHFKSLANIKKASVEEIVEVGVPRKVAEAVQTKLHLEV</sequence>
<dbReference type="SUPFAM" id="SSF47781">
    <property type="entry name" value="RuvA domain 2-like"/>
    <property type="match status" value="1"/>
</dbReference>
<dbReference type="Gene3D" id="1.10.150.20">
    <property type="entry name" value="5' to 3' exonuclease, C-terminal subdomain"/>
    <property type="match status" value="1"/>
</dbReference>
<accession>F9P8L1</accession>
<evidence type="ECO:0000313" key="2">
    <source>
        <dbReference type="Proteomes" id="UP000003287"/>
    </source>
</evidence>
<evidence type="ECO:0000313" key="1">
    <source>
        <dbReference type="EMBL" id="EGV08271.1"/>
    </source>
</evidence>
<reference evidence="1 2" key="1">
    <citation type="submission" date="2011-06" db="EMBL/GenBank/DDBJ databases">
        <authorList>
            <person name="Harkins D.M."/>
            <person name="Madupu R."/>
            <person name="Durkin A.S."/>
            <person name="Torralba M."/>
            <person name="Methe B."/>
            <person name="Sutton G.G."/>
            <person name="Nelson K.E."/>
        </authorList>
    </citation>
    <scope>NUCLEOTIDE SEQUENCE [LARGE SCALE GENOMIC DNA]</scope>
    <source>
        <strain evidence="1 2">SK1060</strain>
    </source>
</reference>
<organism evidence="1 2">
    <name type="scientific">Streptococcus constellatus subsp. pharyngis SK1060 = CCUG 46377</name>
    <dbReference type="NCBI Taxonomy" id="1035184"/>
    <lineage>
        <taxon>Bacteria</taxon>
        <taxon>Bacillati</taxon>
        <taxon>Bacillota</taxon>
        <taxon>Bacilli</taxon>
        <taxon>Lactobacillales</taxon>
        <taxon>Streptococcaceae</taxon>
        <taxon>Streptococcus</taxon>
        <taxon>Streptococcus anginosus group</taxon>
    </lineage>
</organism>
<dbReference type="AlphaFoldDB" id="F9P8L1"/>
<dbReference type="Proteomes" id="UP000003287">
    <property type="component" value="Unassembled WGS sequence"/>
</dbReference>
<protein>
    <recommendedName>
        <fullName evidence="3">Excinuclease ABC subunit C</fullName>
    </recommendedName>
</protein>
<dbReference type="InterPro" id="IPR010994">
    <property type="entry name" value="RuvA_2-like"/>
</dbReference>